<reference evidence="2" key="1">
    <citation type="submission" date="2009-11" db="EMBL/GenBank/DDBJ databases">
        <authorList>
            <consortium name="The Broad Institute Genome Sequencing Platform"/>
            <person name="Ward D."/>
            <person name="Feldgarden M."/>
            <person name="Earl A."/>
            <person name="Young S.K."/>
            <person name="Zeng Q."/>
            <person name="Koehrsen M."/>
            <person name="Alvarado L."/>
            <person name="Berlin A."/>
            <person name="Bochicchio J."/>
            <person name="Borenstein D."/>
            <person name="Chapman S.B."/>
            <person name="Chen Z."/>
            <person name="Engels R."/>
            <person name="Freedman E."/>
            <person name="Gellesch M."/>
            <person name="Goldberg J."/>
            <person name="Griggs A."/>
            <person name="Gujja S."/>
            <person name="Heilman E."/>
            <person name="Heiman D."/>
            <person name="Hepburn T."/>
            <person name="Howarth C."/>
            <person name="Jen D."/>
            <person name="Larson L."/>
            <person name="Lewis B."/>
            <person name="Mehta T."/>
            <person name="Park D."/>
            <person name="Pearson M."/>
            <person name="Roberts A."/>
            <person name="Saif S."/>
            <person name="Shea T."/>
            <person name="Shenoy N."/>
            <person name="Sisk P."/>
            <person name="Stolte C."/>
            <person name="Sykes S."/>
            <person name="Thomson T."/>
            <person name="Walk T."/>
            <person name="White J."/>
            <person name="Yandava C."/>
            <person name="Izard J."/>
            <person name="Baranova O.V."/>
            <person name="Blanton J.M."/>
            <person name="Tanner A.C."/>
            <person name="Dewhirst F.E."/>
            <person name="Haas B."/>
            <person name="Nusbaum C."/>
            <person name="Birren B."/>
        </authorList>
    </citation>
    <scope>NUCLEOTIDE SEQUENCE [LARGE SCALE GENOMIC DNA]</scope>
    <source>
        <strain evidence="2">1-1 BBBD Race 1</strain>
    </source>
</reference>
<evidence type="ECO:0000313" key="4">
    <source>
        <dbReference type="Proteomes" id="UP000005240"/>
    </source>
</evidence>
<keyword evidence="4" id="KW-1185">Reference proteome</keyword>
<feature type="region of interest" description="Disordered" evidence="1">
    <location>
        <begin position="72"/>
        <end position="95"/>
    </location>
</feature>
<gene>
    <name evidence="2" type="ORF">PTTG_27531</name>
</gene>
<reference evidence="2" key="2">
    <citation type="submission" date="2016-05" db="EMBL/GenBank/DDBJ databases">
        <title>Comparative analysis highlights variable genome content of wheat rusts and divergence of the mating loci.</title>
        <authorList>
            <person name="Cuomo C.A."/>
            <person name="Bakkeren G."/>
            <person name="Szabo L."/>
            <person name="Khalil H."/>
            <person name="Joly D."/>
            <person name="Goldberg J."/>
            <person name="Young S."/>
            <person name="Zeng Q."/>
            <person name="Fellers J."/>
        </authorList>
    </citation>
    <scope>NUCLEOTIDE SEQUENCE [LARGE SCALE GENOMIC DNA]</scope>
    <source>
        <strain evidence="2">1-1 BBBD Race 1</strain>
    </source>
</reference>
<feature type="compositionally biased region" description="Acidic residues" evidence="1">
    <location>
        <begin position="73"/>
        <end position="82"/>
    </location>
</feature>
<sequence length="330" mass="37108">MADNASEINYTPEHKRPTKRTHRTLVEVHGGSAKVQSPSAHAETCGSGPNSDTSSSHSYSLRLRKKTLYTKCEEDENPESEEGGGSNNTVKGGNYTEASLVPQNLGSANHGSLKVAEWLLLYKVYYTIALIPLWVQALEGAATTESSRRVSLLLESTTTLSQVAHFMTLPRIQAQDLNELDSLIYQYRKCLRSGWPSKPSKPNLYMTQHFSNFIQRFGPPWLTAAWAQERMNGMLQRLPTNHHLEDIPKTLLTKWHLNSTLHSLQQDPSYVNTFVAEEVELGLPKMFDLEQVVFVKWKRMVAAQLMARTPPGMKPAHVRLVPTVEKVKTV</sequence>
<evidence type="ECO:0000313" key="3">
    <source>
        <dbReference type="EnsemblFungi" id="PTTG_27531-t43_1-p1"/>
    </source>
</evidence>
<dbReference type="EnsemblFungi" id="PTTG_27531-t43_1">
    <property type="protein sequence ID" value="PTTG_27531-t43_1-p1"/>
    <property type="gene ID" value="PTTG_27531"/>
</dbReference>
<dbReference type="VEuPathDB" id="FungiDB:PTTG_27531"/>
<dbReference type="Proteomes" id="UP000005240">
    <property type="component" value="Unassembled WGS sequence"/>
</dbReference>
<feature type="region of interest" description="Disordered" evidence="1">
    <location>
        <begin position="1"/>
        <end position="60"/>
    </location>
</feature>
<evidence type="ECO:0000256" key="1">
    <source>
        <dbReference type="SAM" id="MobiDB-lite"/>
    </source>
</evidence>
<protein>
    <submittedName>
        <fullName evidence="2 3">Uncharacterized protein</fullName>
    </submittedName>
</protein>
<reference evidence="3 4" key="3">
    <citation type="journal article" date="2017" name="G3 (Bethesda)">
        <title>Comparative analysis highlights variable genome content of wheat rusts and divergence of the mating loci.</title>
        <authorList>
            <person name="Cuomo C.A."/>
            <person name="Bakkeren G."/>
            <person name="Khalil H.B."/>
            <person name="Panwar V."/>
            <person name="Joly D."/>
            <person name="Linning R."/>
            <person name="Sakthikumar S."/>
            <person name="Song X."/>
            <person name="Adiconis X."/>
            <person name="Fan L."/>
            <person name="Goldberg J.M."/>
            <person name="Levin J.Z."/>
            <person name="Young S."/>
            <person name="Zeng Q."/>
            <person name="Anikster Y."/>
            <person name="Bruce M."/>
            <person name="Wang M."/>
            <person name="Yin C."/>
            <person name="McCallum B."/>
            <person name="Szabo L.J."/>
            <person name="Hulbert S."/>
            <person name="Chen X."/>
            <person name="Fellers J.P."/>
        </authorList>
    </citation>
    <scope>NUCLEOTIDE SEQUENCE</scope>
    <source>
        <strain evidence="4">Isolate 1-1 / race 1 (BBBD)</strain>
        <strain evidence="3">isolate 1-1 / race 1 (BBBD)</strain>
    </source>
</reference>
<reference evidence="3" key="4">
    <citation type="submission" date="2025-05" db="UniProtKB">
        <authorList>
            <consortium name="EnsemblFungi"/>
        </authorList>
    </citation>
    <scope>IDENTIFICATION</scope>
    <source>
        <strain evidence="3">isolate 1-1 / race 1 (BBBD)</strain>
    </source>
</reference>
<feature type="compositionally biased region" description="Polar residues" evidence="1">
    <location>
        <begin position="47"/>
        <end position="59"/>
    </location>
</feature>
<dbReference type="OrthoDB" id="2507659at2759"/>
<dbReference type="EMBL" id="ADAS02000059">
    <property type="protein sequence ID" value="OAV92766.1"/>
    <property type="molecule type" value="Genomic_DNA"/>
</dbReference>
<name>A0A180GJ13_PUCT1</name>
<organism evidence="2">
    <name type="scientific">Puccinia triticina (isolate 1-1 / race 1 (BBBD))</name>
    <name type="common">Brown leaf rust fungus</name>
    <dbReference type="NCBI Taxonomy" id="630390"/>
    <lineage>
        <taxon>Eukaryota</taxon>
        <taxon>Fungi</taxon>
        <taxon>Dikarya</taxon>
        <taxon>Basidiomycota</taxon>
        <taxon>Pucciniomycotina</taxon>
        <taxon>Pucciniomycetes</taxon>
        <taxon>Pucciniales</taxon>
        <taxon>Pucciniaceae</taxon>
        <taxon>Puccinia</taxon>
    </lineage>
</organism>
<proteinExistence type="predicted"/>
<dbReference type="AlphaFoldDB" id="A0A180GJ13"/>
<dbReference type="STRING" id="630390.A0A180GJ13"/>
<accession>A0A180GJ13</accession>
<evidence type="ECO:0000313" key="2">
    <source>
        <dbReference type="EMBL" id="OAV92766.1"/>
    </source>
</evidence>